<sequence>MNWKNLSIATLFAALSLGALSAQAQDSVKSETYTYGTHLDIKKVISSKEGTTPACSVVTSQLTYLDSTDQVHVLDYLSMSDGCHDN</sequence>
<feature type="signal peptide" evidence="1">
    <location>
        <begin position="1"/>
        <end position="24"/>
    </location>
</feature>
<reference evidence="3" key="1">
    <citation type="submission" date="2016-10" db="EMBL/GenBank/DDBJ databases">
        <authorList>
            <person name="Varghese N."/>
            <person name="Submissions S."/>
        </authorList>
    </citation>
    <scope>NUCLEOTIDE SEQUENCE [LARGE SCALE GENOMIC DNA]</scope>
    <source>
        <strain evidence="3">ATCC 700689</strain>
    </source>
</reference>
<feature type="chain" id="PRO_5010384075" description="DUF2790 domain-containing protein" evidence="1">
    <location>
        <begin position="25"/>
        <end position="86"/>
    </location>
</feature>
<dbReference type="Pfam" id="PF10976">
    <property type="entry name" value="DUF2790"/>
    <property type="match status" value="1"/>
</dbReference>
<keyword evidence="3" id="KW-1185">Reference proteome</keyword>
<dbReference type="STRING" id="89065.SAMN05216605_12925"/>
<keyword evidence="1" id="KW-0732">Signal</keyword>
<proteinExistence type="predicted"/>
<accession>A0A1G8TLY7</accession>
<evidence type="ECO:0008006" key="4">
    <source>
        <dbReference type="Google" id="ProtNLM"/>
    </source>
</evidence>
<evidence type="ECO:0000313" key="2">
    <source>
        <dbReference type="EMBL" id="SDJ42473.1"/>
    </source>
</evidence>
<gene>
    <name evidence="2" type="ORF">SAMN05216605_12925</name>
</gene>
<organism evidence="2 3">
    <name type="scientific">Pseudomonas abietaniphila</name>
    <dbReference type="NCBI Taxonomy" id="89065"/>
    <lineage>
        <taxon>Bacteria</taxon>
        <taxon>Pseudomonadati</taxon>
        <taxon>Pseudomonadota</taxon>
        <taxon>Gammaproteobacteria</taxon>
        <taxon>Pseudomonadales</taxon>
        <taxon>Pseudomonadaceae</taxon>
        <taxon>Pseudomonas</taxon>
    </lineage>
</organism>
<dbReference type="Proteomes" id="UP000182894">
    <property type="component" value="Unassembled WGS sequence"/>
</dbReference>
<dbReference type="AlphaFoldDB" id="A0A1G8TLY7"/>
<protein>
    <recommendedName>
        <fullName evidence="4">DUF2790 domain-containing protein</fullName>
    </recommendedName>
</protein>
<evidence type="ECO:0000256" key="1">
    <source>
        <dbReference type="SAM" id="SignalP"/>
    </source>
</evidence>
<dbReference type="RefSeq" id="WP_074759183.1">
    <property type="nucleotide sequence ID" value="NZ_FNCO01000029.1"/>
</dbReference>
<dbReference type="InterPro" id="IPR021245">
    <property type="entry name" value="DUF2790"/>
</dbReference>
<dbReference type="Gene3D" id="2.30.140.50">
    <property type="entry name" value="Protein of unknown function DUF2790"/>
    <property type="match status" value="1"/>
</dbReference>
<name>A0A1G8TLY7_9PSED</name>
<evidence type="ECO:0000313" key="3">
    <source>
        <dbReference type="Proteomes" id="UP000182894"/>
    </source>
</evidence>
<dbReference type="OrthoDB" id="7027858at2"/>
<dbReference type="EMBL" id="FNCO01000029">
    <property type="protein sequence ID" value="SDJ42473.1"/>
    <property type="molecule type" value="Genomic_DNA"/>
</dbReference>